<evidence type="ECO:0000256" key="4">
    <source>
        <dbReference type="RuleBase" id="RU361192"/>
    </source>
</evidence>
<keyword evidence="2 4" id="KW-0378">Hydrolase</keyword>
<dbReference type="EC" id="3.2.1.89" evidence="4"/>
<dbReference type="InterPro" id="IPR017853">
    <property type="entry name" value="GH"/>
</dbReference>
<organism evidence="5 6">
    <name type="scientific">Vibrio xiamenensis</name>
    <dbReference type="NCBI Taxonomy" id="861298"/>
    <lineage>
        <taxon>Bacteria</taxon>
        <taxon>Pseudomonadati</taxon>
        <taxon>Pseudomonadota</taxon>
        <taxon>Gammaproteobacteria</taxon>
        <taxon>Vibrionales</taxon>
        <taxon>Vibrionaceae</taxon>
        <taxon>Vibrio</taxon>
    </lineage>
</organism>
<dbReference type="GO" id="GO:0015926">
    <property type="term" value="F:glucosidase activity"/>
    <property type="evidence" value="ECO:0007669"/>
    <property type="project" value="InterPro"/>
</dbReference>
<dbReference type="Proteomes" id="UP000198854">
    <property type="component" value="Unassembled WGS sequence"/>
</dbReference>
<dbReference type="RefSeq" id="WP_176765519.1">
    <property type="nucleotide sequence ID" value="NZ_FNDD01000003.1"/>
</dbReference>
<evidence type="ECO:0000313" key="6">
    <source>
        <dbReference type="Proteomes" id="UP000198854"/>
    </source>
</evidence>
<sequence>MKITKRFTLSALVVASVLVAGCQSTESTDAQPVSSAVNQIAPAKVSDNFIKGVDVSMIPELEKLGAKYYQDGKQMDPVAIMADHGVNYLRMRVWVNPQTLQGKAYGGGNSTLERAIEMGKRAHDHGMKYLLDIHYSDFWTDPGKQFKPKGWEKLNFDQLVSKVASYTDEVMKAHRDAGVMPDMVQVGNELNSGMLWPEGKSWGGDGHEFDRLAKLLKAGIGEVKAAYKKGESVKIMLHLAKAGDNGLFRWWFDEITKRHVDYDIIGMSYYPYWHGPMAKVKENIDDIAARYNKPVIIAETAYAYTSKNGDQLENSFTGETPFEGYPVTVQGQAQYLKDIMELVNSAPNHLGIGIFYWEPAWLPVPGATWATQEGMAYTDDHWKPGNSWDNQALFDFKGNVLPSMNVFKSE</sequence>
<protein>
    <recommendedName>
        <fullName evidence="4">Arabinogalactan endo-beta-1,4-galactanase</fullName>
        <ecNumber evidence="4">3.2.1.89</ecNumber>
    </recommendedName>
</protein>
<dbReference type="SUPFAM" id="SSF51445">
    <property type="entry name" value="(Trans)glycosidases"/>
    <property type="match status" value="1"/>
</dbReference>
<evidence type="ECO:0000256" key="2">
    <source>
        <dbReference type="ARBA" id="ARBA00022801"/>
    </source>
</evidence>
<dbReference type="GO" id="GO:0031218">
    <property type="term" value="F:arabinogalactan endo-1,4-beta-galactosidase activity"/>
    <property type="evidence" value="ECO:0007669"/>
    <property type="project" value="UniProtKB-EC"/>
</dbReference>
<dbReference type="GO" id="GO:0045490">
    <property type="term" value="P:pectin catabolic process"/>
    <property type="evidence" value="ECO:0007669"/>
    <property type="project" value="TreeGrafter"/>
</dbReference>
<keyword evidence="4" id="KW-0732">Signal</keyword>
<keyword evidence="6" id="KW-1185">Reference proteome</keyword>
<reference evidence="5 6" key="1">
    <citation type="submission" date="2016-10" db="EMBL/GenBank/DDBJ databases">
        <authorList>
            <person name="de Groot N.N."/>
        </authorList>
    </citation>
    <scope>NUCLEOTIDE SEQUENCE [LARGE SCALE GENOMIC DNA]</scope>
    <source>
        <strain evidence="5 6">CGMCC 1.10228</strain>
    </source>
</reference>
<dbReference type="PANTHER" id="PTHR34983:SF2">
    <property type="entry name" value="ENDO-BETA-1,4-GALACTANASE"/>
    <property type="match status" value="1"/>
</dbReference>
<dbReference type="STRING" id="861298.SAMN04488136_103246"/>
<name>A0A1G7XLF6_9VIBR</name>
<dbReference type="PANTHER" id="PTHR34983">
    <property type="entry name" value="ARABINOGALACTAN ENDO-BETA-1,4-GALACTANASE A"/>
    <property type="match status" value="1"/>
</dbReference>
<dbReference type="Gene3D" id="3.20.20.80">
    <property type="entry name" value="Glycosidases"/>
    <property type="match status" value="1"/>
</dbReference>
<accession>A0A1G7XLF6</accession>
<dbReference type="PROSITE" id="PS51257">
    <property type="entry name" value="PROKAR_LIPOPROTEIN"/>
    <property type="match status" value="1"/>
</dbReference>
<dbReference type="AlphaFoldDB" id="A0A1G7XLF6"/>
<dbReference type="EMBL" id="FNDD01000003">
    <property type="protein sequence ID" value="SDG85017.1"/>
    <property type="molecule type" value="Genomic_DNA"/>
</dbReference>
<keyword evidence="3 4" id="KW-0326">Glycosidase</keyword>
<comment type="similarity">
    <text evidence="1 4">Belongs to the glycosyl hydrolase 53 family.</text>
</comment>
<gene>
    <name evidence="5" type="ORF">SAMN04488136_103246</name>
</gene>
<evidence type="ECO:0000256" key="3">
    <source>
        <dbReference type="ARBA" id="ARBA00023295"/>
    </source>
</evidence>
<feature type="signal peptide" evidence="4">
    <location>
        <begin position="1"/>
        <end position="20"/>
    </location>
</feature>
<feature type="chain" id="PRO_5011327874" description="Arabinogalactan endo-beta-1,4-galactanase" evidence="4">
    <location>
        <begin position="21"/>
        <end position="410"/>
    </location>
</feature>
<comment type="catalytic activity">
    <reaction evidence="4">
        <text>The enzyme specifically hydrolyzes (1-&gt;4)-beta-D-galactosidic linkages in type I arabinogalactans.</text>
        <dbReference type="EC" id="3.2.1.89"/>
    </reaction>
</comment>
<evidence type="ECO:0000313" key="5">
    <source>
        <dbReference type="EMBL" id="SDG85017.1"/>
    </source>
</evidence>
<dbReference type="Pfam" id="PF07745">
    <property type="entry name" value="Glyco_hydro_53"/>
    <property type="match status" value="1"/>
</dbReference>
<evidence type="ECO:0000256" key="1">
    <source>
        <dbReference type="ARBA" id="ARBA00010687"/>
    </source>
</evidence>
<proteinExistence type="inferred from homology"/>
<dbReference type="InterPro" id="IPR011683">
    <property type="entry name" value="Glyco_hydro_53"/>
</dbReference>